<keyword evidence="3" id="KW-1185">Reference proteome</keyword>
<proteinExistence type="predicted"/>
<evidence type="ECO:0000313" key="2">
    <source>
        <dbReference type="EMBL" id="CAB4033355.1"/>
    </source>
</evidence>
<dbReference type="Proteomes" id="UP001152795">
    <property type="component" value="Unassembled WGS sequence"/>
</dbReference>
<feature type="non-terminal residue" evidence="2">
    <location>
        <position position="1"/>
    </location>
</feature>
<name>A0A7D9JNA2_PARCT</name>
<accession>A0A7D9JNA2</accession>
<reference evidence="2" key="1">
    <citation type="submission" date="2020-04" db="EMBL/GenBank/DDBJ databases">
        <authorList>
            <person name="Alioto T."/>
            <person name="Alioto T."/>
            <person name="Gomez Garrido J."/>
        </authorList>
    </citation>
    <scope>NUCLEOTIDE SEQUENCE</scope>
    <source>
        <strain evidence="2">A484AB</strain>
    </source>
</reference>
<dbReference type="AlphaFoldDB" id="A0A7D9JNA2"/>
<gene>
    <name evidence="2" type="ORF">PACLA_8A063293</name>
</gene>
<sequence length="117" mass="13252">LTCRALAKWRERNIRADNTSAIVVFFDEHEKAVPPYLPYSPPSDTETELGEATPSLSRSNSSTASSSPEDIPKLKRENALYDRSSFSDTHSDKKRQHSHGFDSETERELKRIVLSDD</sequence>
<feature type="compositionally biased region" description="Basic and acidic residues" evidence="1">
    <location>
        <begin position="70"/>
        <end position="80"/>
    </location>
</feature>
<feature type="compositionally biased region" description="Low complexity" evidence="1">
    <location>
        <begin position="55"/>
        <end position="67"/>
    </location>
</feature>
<feature type="compositionally biased region" description="Basic and acidic residues" evidence="1">
    <location>
        <begin position="99"/>
        <end position="117"/>
    </location>
</feature>
<protein>
    <submittedName>
        <fullName evidence="2">Uncharacterized protein</fullName>
    </submittedName>
</protein>
<feature type="region of interest" description="Disordered" evidence="1">
    <location>
        <begin position="33"/>
        <end position="117"/>
    </location>
</feature>
<organism evidence="2 3">
    <name type="scientific">Paramuricea clavata</name>
    <name type="common">Red gorgonian</name>
    <name type="synonym">Violescent sea-whip</name>
    <dbReference type="NCBI Taxonomy" id="317549"/>
    <lineage>
        <taxon>Eukaryota</taxon>
        <taxon>Metazoa</taxon>
        <taxon>Cnidaria</taxon>
        <taxon>Anthozoa</taxon>
        <taxon>Octocorallia</taxon>
        <taxon>Malacalcyonacea</taxon>
        <taxon>Plexauridae</taxon>
        <taxon>Paramuricea</taxon>
    </lineage>
</organism>
<evidence type="ECO:0000256" key="1">
    <source>
        <dbReference type="SAM" id="MobiDB-lite"/>
    </source>
</evidence>
<comment type="caution">
    <text evidence="2">The sequence shown here is derived from an EMBL/GenBank/DDBJ whole genome shotgun (WGS) entry which is preliminary data.</text>
</comment>
<dbReference type="OrthoDB" id="10025511at2759"/>
<evidence type="ECO:0000313" key="3">
    <source>
        <dbReference type="Proteomes" id="UP001152795"/>
    </source>
</evidence>
<dbReference type="EMBL" id="CACRXK020019183">
    <property type="protein sequence ID" value="CAB4033355.1"/>
    <property type="molecule type" value="Genomic_DNA"/>
</dbReference>